<comment type="subcellular location">
    <subcellularLocation>
        <location evidence="5">Cytoplasm</location>
    </subcellularLocation>
</comment>
<keyword evidence="5" id="KW-0813">Transport</keyword>
<evidence type="ECO:0000256" key="4">
    <source>
        <dbReference type="ARBA" id="ARBA00022691"/>
    </source>
</evidence>
<keyword evidence="2 5" id="KW-0489">Methyltransferase</keyword>
<comment type="function">
    <text evidence="5">S-adenosyl-L-methionine-dependent protein-lysine N-methyltransferase that mono- and dimethylates elongation factor 1-alpha at 'Lys-316'. May play a role in intracellular transport.</text>
</comment>
<comment type="similarity">
    <text evidence="5">Belongs to the class I-like SAM-binding methyltransferase superfamily. EFM4 family.</text>
</comment>
<keyword evidence="3 5" id="KW-0808">Transferase</keyword>
<dbReference type="GO" id="GO:0016192">
    <property type="term" value="P:vesicle-mediated transport"/>
    <property type="evidence" value="ECO:0007669"/>
    <property type="project" value="UniProtKB-UniRule"/>
</dbReference>
<evidence type="ECO:0000256" key="3">
    <source>
        <dbReference type="ARBA" id="ARBA00022679"/>
    </source>
</evidence>
<feature type="compositionally biased region" description="Polar residues" evidence="6">
    <location>
        <begin position="1"/>
        <end position="10"/>
    </location>
</feature>
<proteinExistence type="inferred from homology"/>
<keyword evidence="9" id="KW-1185">Reference proteome</keyword>
<evidence type="ECO:0000256" key="5">
    <source>
        <dbReference type="HAMAP-Rule" id="MF_03188"/>
    </source>
</evidence>
<feature type="region of interest" description="Disordered" evidence="6">
    <location>
        <begin position="1"/>
        <end position="20"/>
    </location>
</feature>
<evidence type="ECO:0000256" key="6">
    <source>
        <dbReference type="SAM" id="MobiDB-lite"/>
    </source>
</evidence>
<keyword evidence="1 5" id="KW-0963">Cytoplasm</keyword>
<name>A0AAN6GH19_9BASI</name>
<feature type="domain" description="Methyltransferase" evidence="7">
    <location>
        <begin position="79"/>
        <end position="219"/>
    </location>
</feature>
<keyword evidence="8" id="KW-0378">Hydrolase</keyword>
<dbReference type="HAMAP" id="MF_03188">
    <property type="entry name" value="Methyltr_EFM4"/>
    <property type="match status" value="1"/>
</dbReference>
<evidence type="ECO:0000256" key="1">
    <source>
        <dbReference type="ARBA" id="ARBA00022490"/>
    </source>
</evidence>
<dbReference type="PANTHER" id="PTHR12843">
    <property type="entry name" value="PROTEIN-LYSINE N-METHYLTRANSFERASE METTL10"/>
    <property type="match status" value="1"/>
</dbReference>
<accession>A0AAN6GH19</accession>
<dbReference type="EMBL" id="JAPDMQ010000019">
    <property type="protein sequence ID" value="KAK0540086.1"/>
    <property type="molecule type" value="Genomic_DNA"/>
</dbReference>
<evidence type="ECO:0000313" key="9">
    <source>
        <dbReference type="Proteomes" id="UP001176521"/>
    </source>
</evidence>
<dbReference type="GO" id="GO:0032259">
    <property type="term" value="P:methylation"/>
    <property type="evidence" value="ECO:0007669"/>
    <property type="project" value="UniProtKB-KW"/>
</dbReference>
<keyword evidence="4 5" id="KW-0949">S-adenosyl-L-methionine</keyword>
<dbReference type="Gene3D" id="3.40.50.150">
    <property type="entry name" value="Vaccinia Virus protein VP39"/>
    <property type="match status" value="1"/>
</dbReference>
<reference evidence="8" key="1">
    <citation type="journal article" date="2023" name="PhytoFront">
        <title>Draft Genome Resources of Seven Strains of Tilletia horrida, Causal Agent of Kernel Smut of Rice.</title>
        <authorList>
            <person name="Khanal S."/>
            <person name="Antony Babu S."/>
            <person name="Zhou X.G."/>
        </authorList>
    </citation>
    <scope>NUCLEOTIDE SEQUENCE</scope>
    <source>
        <strain evidence="8">TX3</strain>
    </source>
</reference>
<dbReference type="GO" id="GO:0016279">
    <property type="term" value="F:protein-lysine N-methyltransferase activity"/>
    <property type="evidence" value="ECO:0007669"/>
    <property type="project" value="UniProtKB-UniRule"/>
</dbReference>
<dbReference type="GO" id="GO:0005737">
    <property type="term" value="C:cytoplasm"/>
    <property type="evidence" value="ECO:0007669"/>
    <property type="project" value="UniProtKB-SubCell"/>
</dbReference>
<dbReference type="SUPFAM" id="SSF53335">
    <property type="entry name" value="S-adenosyl-L-methionine-dependent methyltransferases"/>
    <property type="match status" value="1"/>
</dbReference>
<comment type="caution">
    <text evidence="8">The sequence shown here is derived from an EMBL/GenBank/DDBJ whole genome shotgun (WGS) entry which is preliminary data.</text>
</comment>
<dbReference type="InterPro" id="IPR029063">
    <property type="entry name" value="SAM-dependent_MTases_sf"/>
</dbReference>
<dbReference type="Pfam" id="PF13847">
    <property type="entry name" value="Methyltransf_31"/>
    <property type="match status" value="1"/>
</dbReference>
<dbReference type="Proteomes" id="UP001176521">
    <property type="component" value="Unassembled WGS sequence"/>
</dbReference>
<sequence>MVANGESSQAPADALPESKLGTKAHWDQVYERELTNWEDHRDEGEVWFGEEAVDRMVNYLERALEDQELSPELLEGPQAVLDLGMGNGHLLFALHESPDVEVEPSSMLGVDYSPASVSLAGRIGKEKGDGAEKVRFEHVDLMDTNSVDQLAGKHRWGIVCDKGTLDAIALSSQPIRGVLPVDLYTQAVNRLTRPDGIFLITSCNFTKEELVRRFTSQENSPFEMEKVVPAPSFTFVSTVLVSNLTGTSSLTIEAVL</sequence>
<gene>
    <name evidence="5 8" type="primary">EFM4</name>
    <name evidence="8" type="ORF">OC842_000660</name>
</gene>
<dbReference type="GO" id="GO:0016787">
    <property type="term" value="F:hydrolase activity"/>
    <property type="evidence" value="ECO:0007669"/>
    <property type="project" value="UniProtKB-KW"/>
</dbReference>
<organism evidence="8 9">
    <name type="scientific">Tilletia horrida</name>
    <dbReference type="NCBI Taxonomy" id="155126"/>
    <lineage>
        <taxon>Eukaryota</taxon>
        <taxon>Fungi</taxon>
        <taxon>Dikarya</taxon>
        <taxon>Basidiomycota</taxon>
        <taxon>Ustilaginomycotina</taxon>
        <taxon>Exobasidiomycetes</taxon>
        <taxon>Tilletiales</taxon>
        <taxon>Tilletiaceae</taxon>
        <taxon>Tilletia</taxon>
    </lineage>
</organism>
<protein>
    <recommendedName>
        <fullName evidence="5">Protein-lysine N-methyltransferase EFM4</fullName>
        <ecNumber evidence="5">2.1.1.-</ecNumber>
    </recommendedName>
    <alternativeName>
        <fullName evidence="5">Elongation factor methyltransferase 4</fullName>
    </alternativeName>
</protein>
<dbReference type="InterPro" id="IPR025714">
    <property type="entry name" value="Methyltranfer_dom"/>
</dbReference>
<dbReference type="AlphaFoldDB" id="A0AAN6GH19"/>
<dbReference type="CDD" id="cd02440">
    <property type="entry name" value="AdoMet_MTases"/>
    <property type="match status" value="1"/>
</dbReference>
<evidence type="ECO:0000259" key="7">
    <source>
        <dbReference type="Pfam" id="PF13847"/>
    </source>
</evidence>
<dbReference type="PANTHER" id="PTHR12843:SF5">
    <property type="entry name" value="EEF1A LYSINE METHYLTRANSFERASE 2"/>
    <property type="match status" value="1"/>
</dbReference>
<evidence type="ECO:0000256" key="2">
    <source>
        <dbReference type="ARBA" id="ARBA00022603"/>
    </source>
</evidence>
<dbReference type="EC" id="2.1.1.-" evidence="5"/>
<dbReference type="InterPro" id="IPR026635">
    <property type="entry name" value="Efm4/METTL10"/>
</dbReference>
<evidence type="ECO:0000313" key="8">
    <source>
        <dbReference type="EMBL" id="KAK0540086.1"/>
    </source>
</evidence>